<protein>
    <recommendedName>
        <fullName evidence="2">ER-bound oxygenase mpaB/mpaB'/Rubber oxygenase catalytic domain-containing protein</fullName>
    </recommendedName>
</protein>
<evidence type="ECO:0000256" key="1">
    <source>
        <dbReference type="SAM" id="Phobius"/>
    </source>
</evidence>
<sequence length="563" mass="61972">MCHLRIGKLRAYEESEVKHIRHSEDTRALRPGDIIQTFDHICEWDEDCVSFDVCESWRGLGDALCDDALRHVFSGPSSSVGKDLLKTLQEQASARSGTPNAAHDFLDDISQAPPAGILASKEEIVLAQNFFLDNSIQIMQALLHYSLAGGFASPRIVRTLEAVSYLVPHVNHDKGGQSSSDLLADVLSNITKASTDRTFARLSETMQFILDVMGCTASAIPTHPAPEDDPHEIHRHADQKDTHSNIDALAYLMPGGEGWRSTVRVRLLHGIARWRVEERWSREGNAQPGVPISQEDMAATLAAFSTVPIWSLHRLGLPPSPAEASAYLALWRHVGYYLGVSPQILLRHFRATQTADKFLATAALHLFSDPTSTSASSPSPLRGPTIPILVAVSNRAPLHTSLSYNIALTTHLLGPSLSLHLGLPPTPLSARLRMHAFLLLQRVPHVFARWYPRAGWREKRRDVLREGMVRSVRWNMGQRRTAFRPRTMVRDVGEDGDGQDGGAGGELAPGVVEAEGIQRDPVRAKVLGRMWSEVWKEMVAVCVAVGVVAVVVYLTFGMVVARG</sequence>
<evidence type="ECO:0000313" key="4">
    <source>
        <dbReference type="Proteomes" id="UP000054317"/>
    </source>
</evidence>
<dbReference type="KEGG" id="tvs:TRAVEDRAFT_24970"/>
<dbReference type="InterPro" id="IPR037473">
    <property type="entry name" value="Lcp-like"/>
</dbReference>
<dbReference type="OrthoDB" id="6361347at2759"/>
<feature type="transmembrane region" description="Helical" evidence="1">
    <location>
        <begin position="538"/>
        <end position="561"/>
    </location>
</feature>
<keyword evidence="1" id="KW-0812">Transmembrane</keyword>
<dbReference type="RefSeq" id="XP_008045435.1">
    <property type="nucleotide sequence ID" value="XM_008047244.1"/>
</dbReference>
<organism evidence="3 4">
    <name type="scientific">Trametes versicolor (strain FP-101664)</name>
    <name type="common">White-rot fungus</name>
    <name type="synonym">Coriolus versicolor</name>
    <dbReference type="NCBI Taxonomy" id="717944"/>
    <lineage>
        <taxon>Eukaryota</taxon>
        <taxon>Fungi</taxon>
        <taxon>Dikarya</taxon>
        <taxon>Basidiomycota</taxon>
        <taxon>Agaricomycotina</taxon>
        <taxon>Agaricomycetes</taxon>
        <taxon>Polyporales</taxon>
        <taxon>Polyporaceae</taxon>
        <taxon>Trametes</taxon>
    </lineage>
</organism>
<accession>R7S6U5</accession>
<proteinExistence type="predicted"/>
<feature type="domain" description="ER-bound oxygenase mpaB/mpaB'/Rubber oxygenase catalytic" evidence="2">
    <location>
        <begin position="196"/>
        <end position="438"/>
    </location>
</feature>
<dbReference type="OMA" id="WRHVGYY"/>
<name>R7S6U5_TRAVS</name>
<evidence type="ECO:0000313" key="3">
    <source>
        <dbReference type="EMBL" id="EIW51621.1"/>
    </source>
</evidence>
<dbReference type="Proteomes" id="UP000054317">
    <property type="component" value="Unassembled WGS sequence"/>
</dbReference>
<keyword evidence="1" id="KW-1133">Transmembrane helix</keyword>
<dbReference type="Pfam" id="PF09995">
    <property type="entry name" value="MPAB_Lcp_cat"/>
    <property type="match status" value="1"/>
</dbReference>
<dbReference type="GeneID" id="19412443"/>
<keyword evidence="4" id="KW-1185">Reference proteome</keyword>
<reference evidence="4" key="1">
    <citation type="journal article" date="2012" name="Science">
        <title>The Paleozoic origin of enzymatic lignin decomposition reconstructed from 31 fungal genomes.</title>
        <authorList>
            <person name="Floudas D."/>
            <person name="Binder M."/>
            <person name="Riley R."/>
            <person name="Barry K."/>
            <person name="Blanchette R.A."/>
            <person name="Henrissat B."/>
            <person name="Martinez A.T."/>
            <person name="Otillar R."/>
            <person name="Spatafora J.W."/>
            <person name="Yadav J.S."/>
            <person name="Aerts A."/>
            <person name="Benoit I."/>
            <person name="Boyd A."/>
            <person name="Carlson A."/>
            <person name="Copeland A."/>
            <person name="Coutinho P.M."/>
            <person name="de Vries R.P."/>
            <person name="Ferreira P."/>
            <person name="Findley K."/>
            <person name="Foster B."/>
            <person name="Gaskell J."/>
            <person name="Glotzer D."/>
            <person name="Gorecki P."/>
            <person name="Heitman J."/>
            <person name="Hesse C."/>
            <person name="Hori C."/>
            <person name="Igarashi K."/>
            <person name="Jurgens J.A."/>
            <person name="Kallen N."/>
            <person name="Kersten P."/>
            <person name="Kohler A."/>
            <person name="Kuees U."/>
            <person name="Kumar T.K.A."/>
            <person name="Kuo A."/>
            <person name="LaButti K."/>
            <person name="Larrondo L.F."/>
            <person name="Lindquist E."/>
            <person name="Ling A."/>
            <person name="Lombard V."/>
            <person name="Lucas S."/>
            <person name="Lundell T."/>
            <person name="Martin R."/>
            <person name="McLaughlin D.J."/>
            <person name="Morgenstern I."/>
            <person name="Morin E."/>
            <person name="Murat C."/>
            <person name="Nagy L.G."/>
            <person name="Nolan M."/>
            <person name="Ohm R.A."/>
            <person name="Patyshakuliyeva A."/>
            <person name="Rokas A."/>
            <person name="Ruiz-Duenas F.J."/>
            <person name="Sabat G."/>
            <person name="Salamov A."/>
            <person name="Samejima M."/>
            <person name="Schmutz J."/>
            <person name="Slot J.C."/>
            <person name="St John F."/>
            <person name="Stenlid J."/>
            <person name="Sun H."/>
            <person name="Sun S."/>
            <person name="Syed K."/>
            <person name="Tsang A."/>
            <person name="Wiebenga A."/>
            <person name="Young D."/>
            <person name="Pisabarro A."/>
            <person name="Eastwood D.C."/>
            <person name="Martin F."/>
            <person name="Cullen D."/>
            <person name="Grigoriev I.V."/>
            <person name="Hibbett D.S."/>
        </authorList>
    </citation>
    <scope>NUCLEOTIDE SEQUENCE [LARGE SCALE GENOMIC DNA]</scope>
    <source>
        <strain evidence="4">FP-101664</strain>
    </source>
</reference>
<evidence type="ECO:0000259" key="2">
    <source>
        <dbReference type="Pfam" id="PF09995"/>
    </source>
</evidence>
<keyword evidence="1" id="KW-0472">Membrane</keyword>
<dbReference type="GO" id="GO:0016491">
    <property type="term" value="F:oxidoreductase activity"/>
    <property type="evidence" value="ECO:0007669"/>
    <property type="project" value="InterPro"/>
</dbReference>
<dbReference type="EMBL" id="JH711799">
    <property type="protein sequence ID" value="EIW51621.1"/>
    <property type="molecule type" value="Genomic_DNA"/>
</dbReference>
<dbReference type="AlphaFoldDB" id="R7S6U5"/>
<gene>
    <name evidence="3" type="ORF">TRAVEDRAFT_24970</name>
</gene>
<dbReference type="PANTHER" id="PTHR37539:SF1">
    <property type="entry name" value="ER-BOUND OXYGENASE MPAB_MPAB'_RUBBER OXYGENASE CATALYTIC DOMAIN-CONTAINING PROTEIN"/>
    <property type="match status" value="1"/>
</dbReference>
<dbReference type="PANTHER" id="PTHR37539">
    <property type="entry name" value="SECRETED PROTEIN-RELATED"/>
    <property type="match status" value="1"/>
</dbReference>
<dbReference type="InterPro" id="IPR018713">
    <property type="entry name" value="MPAB/Lcp_cat_dom"/>
</dbReference>